<evidence type="ECO:0000313" key="2">
    <source>
        <dbReference type="EMBL" id="OHT14982.1"/>
    </source>
</evidence>
<proteinExistence type="predicted"/>
<organism evidence="2 3">
    <name type="scientific">Tritrichomonas foetus</name>
    <dbReference type="NCBI Taxonomy" id="1144522"/>
    <lineage>
        <taxon>Eukaryota</taxon>
        <taxon>Metamonada</taxon>
        <taxon>Parabasalia</taxon>
        <taxon>Tritrichomonadida</taxon>
        <taxon>Tritrichomonadidae</taxon>
        <taxon>Tritrichomonas</taxon>
    </lineage>
</organism>
<dbReference type="OrthoDB" id="63533at2759"/>
<keyword evidence="3" id="KW-1185">Reference proteome</keyword>
<dbReference type="SMART" id="SM00174">
    <property type="entry name" value="RHO"/>
    <property type="match status" value="1"/>
</dbReference>
<accession>A0A1J4KZ44</accession>
<name>A0A1J4KZ44_9EUKA</name>
<dbReference type="InterPro" id="IPR005225">
    <property type="entry name" value="Small_GTP-bd"/>
</dbReference>
<dbReference type="PROSITE" id="PS51419">
    <property type="entry name" value="RAB"/>
    <property type="match status" value="1"/>
</dbReference>
<dbReference type="GeneID" id="94832646"/>
<dbReference type="CDD" id="cd00154">
    <property type="entry name" value="Rab"/>
    <property type="match status" value="1"/>
</dbReference>
<gene>
    <name evidence="2" type="ORF">TRFO_14651</name>
</gene>
<comment type="caution">
    <text evidence="2">The sequence shown here is derived from an EMBL/GenBank/DDBJ whole genome shotgun (WGS) entry which is preliminary data.</text>
</comment>
<dbReference type="PROSITE" id="PS51421">
    <property type="entry name" value="RAS"/>
    <property type="match status" value="1"/>
</dbReference>
<dbReference type="InterPro" id="IPR001806">
    <property type="entry name" value="Small_GTPase"/>
</dbReference>
<protein>
    <submittedName>
        <fullName evidence="2">Small GTP-binding protein</fullName>
    </submittedName>
</protein>
<dbReference type="Pfam" id="PF00071">
    <property type="entry name" value="Ras"/>
    <property type="match status" value="1"/>
</dbReference>
<dbReference type="SMART" id="SM00175">
    <property type="entry name" value="RAB"/>
    <property type="match status" value="1"/>
</dbReference>
<evidence type="ECO:0000313" key="3">
    <source>
        <dbReference type="Proteomes" id="UP000179807"/>
    </source>
</evidence>
<dbReference type="NCBIfam" id="TIGR00231">
    <property type="entry name" value="small_GTP"/>
    <property type="match status" value="1"/>
</dbReference>
<dbReference type="SUPFAM" id="SSF52540">
    <property type="entry name" value="P-loop containing nucleoside triphosphate hydrolases"/>
    <property type="match status" value="1"/>
</dbReference>
<dbReference type="InterPro" id="IPR027417">
    <property type="entry name" value="P-loop_NTPase"/>
</dbReference>
<dbReference type="VEuPathDB" id="TrichDB:TRFO_14651"/>
<evidence type="ECO:0000256" key="1">
    <source>
        <dbReference type="ARBA" id="ARBA00022741"/>
    </source>
</evidence>
<dbReference type="SMART" id="SM00173">
    <property type="entry name" value="RAS"/>
    <property type="match status" value="1"/>
</dbReference>
<dbReference type="EMBL" id="MLAK01000292">
    <property type="protein sequence ID" value="OHT14982.1"/>
    <property type="molecule type" value="Genomic_DNA"/>
</dbReference>
<reference evidence="2" key="1">
    <citation type="submission" date="2016-10" db="EMBL/GenBank/DDBJ databases">
        <authorList>
            <person name="Benchimol M."/>
            <person name="Almeida L.G."/>
            <person name="Vasconcelos A.T."/>
            <person name="Perreira-Neves A."/>
            <person name="Rosa I.A."/>
            <person name="Tasca T."/>
            <person name="Bogo M.R."/>
            <person name="de Souza W."/>
        </authorList>
    </citation>
    <scope>NUCLEOTIDE SEQUENCE [LARGE SCALE GENOMIC DNA]</scope>
    <source>
        <strain evidence="2">K</strain>
    </source>
</reference>
<sequence length="195" mass="21061">MRQVTSIKLVLLGDSGVGKTSIVTQYVNGRLPENVKPTIGAAFVTKELTLNNQDIELLIWDTAGQEVYRGLAPMYYRSALIAIIVYDVTSVSSFESVSYWIKELKSNVDGSIVILVCGNKTDLADMRAIDGGTAQDCAETSGALYTETSASNGTGIDRMFQMAVSKLFTIRSSTPTNNKGVNINNQNNEKPSGCC</sequence>
<dbReference type="Gene3D" id="3.40.50.300">
    <property type="entry name" value="P-loop containing nucleotide triphosphate hydrolases"/>
    <property type="match status" value="1"/>
</dbReference>
<keyword evidence="1" id="KW-0547">Nucleotide-binding</keyword>
<dbReference type="FunFam" id="3.40.50.300:FF:000808">
    <property type="entry name" value="Small GTP-binding protein, putative"/>
    <property type="match status" value="1"/>
</dbReference>
<dbReference type="Proteomes" id="UP000179807">
    <property type="component" value="Unassembled WGS sequence"/>
</dbReference>
<dbReference type="GO" id="GO:0003924">
    <property type="term" value="F:GTPase activity"/>
    <property type="evidence" value="ECO:0007669"/>
    <property type="project" value="InterPro"/>
</dbReference>
<dbReference type="PANTHER" id="PTHR47978">
    <property type="match status" value="1"/>
</dbReference>
<dbReference type="RefSeq" id="XP_068368118.1">
    <property type="nucleotide sequence ID" value="XM_068497942.1"/>
</dbReference>
<dbReference type="GO" id="GO:0005525">
    <property type="term" value="F:GTP binding"/>
    <property type="evidence" value="ECO:0007669"/>
    <property type="project" value="InterPro"/>
</dbReference>
<dbReference type="PROSITE" id="PS51420">
    <property type="entry name" value="RHO"/>
    <property type="match status" value="1"/>
</dbReference>
<dbReference type="PRINTS" id="PR00449">
    <property type="entry name" value="RASTRNSFRMNG"/>
</dbReference>
<dbReference type="SMART" id="SM00176">
    <property type="entry name" value="RAN"/>
    <property type="match status" value="1"/>
</dbReference>
<dbReference type="AlphaFoldDB" id="A0A1J4KZ44"/>